<protein>
    <submittedName>
        <fullName evidence="2">Serine hydrolase domain-containing protein</fullName>
        <ecNumber evidence="2">3.-.-.-</ecNumber>
    </submittedName>
</protein>
<dbReference type="InterPro" id="IPR006311">
    <property type="entry name" value="TAT_signal"/>
</dbReference>
<evidence type="ECO:0000313" key="2">
    <source>
        <dbReference type="EMBL" id="MFC6884547.1"/>
    </source>
</evidence>
<dbReference type="Gene3D" id="3.40.710.10">
    <property type="entry name" value="DD-peptidase/beta-lactamase superfamily"/>
    <property type="match status" value="1"/>
</dbReference>
<dbReference type="RefSeq" id="WP_160820230.1">
    <property type="nucleotide sequence ID" value="NZ_JBHSXE010000001.1"/>
</dbReference>
<sequence length="400" mass="43503">MTNAPSGPRPARTAGGRARRAAITVAAGTAALGVLAPVVATAGTGSALAASARGAQDARHGAPRGLQAAAQRLVADGQPGVIIMSRNGTRVSHVTAGVADKATGRPMDPRLHFRIASVTKSFTATVVLKLVAERKVSLDDTVDKWLPGLVRANGNDGRKITVRQLLQHTSGLREYALDPRVQGEPRRDWKHEELIAMATEQPPLSEPGDEWHYSNANYILAGMIVEKATGHSFAHELKRRIIKPLKLRHTSMPTTRAMPRPYVHGYFGSLGDVSTEISPSSGWTSGGMISTVDDVARFHRALFTGRLLPKAQQRQLTETRHVVDEGLEQDYGLGVTKMKLACGDAWGHDGGWPGYRTWTYTSPDGRRQAVITYNDNDQRMEQDKTFRDHLAKAAEIAFCR</sequence>
<comment type="caution">
    <text evidence="2">The sequence shown here is derived from an EMBL/GenBank/DDBJ whole genome shotgun (WGS) entry which is preliminary data.</text>
</comment>
<feature type="domain" description="Beta-lactamase-related" evidence="1">
    <location>
        <begin position="69"/>
        <end position="388"/>
    </location>
</feature>
<dbReference type="InterPro" id="IPR050491">
    <property type="entry name" value="AmpC-like"/>
</dbReference>
<dbReference type="Pfam" id="PF00144">
    <property type="entry name" value="Beta-lactamase"/>
    <property type="match status" value="1"/>
</dbReference>
<dbReference type="Proteomes" id="UP001596380">
    <property type="component" value="Unassembled WGS sequence"/>
</dbReference>
<keyword evidence="3" id="KW-1185">Reference proteome</keyword>
<evidence type="ECO:0000259" key="1">
    <source>
        <dbReference type="Pfam" id="PF00144"/>
    </source>
</evidence>
<organism evidence="2 3">
    <name type="scientific">Actinomadura yumaensis</name>
    <dbReference type="NCBI Taxonomy" id="111807"/>
    <lineage>
        <taxon>Bacteria</taxon>
        <taxon>Bacillati</taxon>
        <taxon>Actinomycetota</taxon>
        <taxon>Actinomycetes</taxon>
        <taxon>Streptosporangiales</taxon>
        <taxon>Thermomonosporaceae</taxon>
        <taxon>Actinomadura</taxon>
    </lineage>
</organism>
<dbReference type="PROSITE" id="PS51318">
    <property type="entry name" value="TAT"/>
    <property type="match status" value="1"/>
</dbReference>
<dbReference type="GO" id="GO:0016787">
    <property type="term" value="F:hydrolase activity"/>
    <property type="evidence" value="ECO:0007669"/>
    <property type="project" value="UniProtKB-KW"/>
</dbReference>
<dbReference type="PANTHER" id="PTHR46825:SF7">
    <property type="entry name" value="D-ALANYL-D-ALANINE CARBOXYPEPTIDASE"/>
    <property type="match status" value="1"/>
</dbReference>
<evidence type="ECO:0000313" key="3">
    <source>
        <dbReference type="Proteomes" id="UP001596380"/>
    </source>
</evidence>
<reference evidence="3" key="1">
    <citation type="journal article" date="2019" name="Int. J. Syst. Evol. Microbiol.">
        <title>The Global Catalogue of Microorganisms (GCM) 10K type strain sequencing project: providing services to taxonomists for standard genome sequencing and annotation.</title>
        <authorList>
            <consortium name="The Broad Institute Genomics Platform"/>
            <consortium name="The Broad Institute Genome Sequencing Center for Infectious Disease"/>
            <person name="Wu L."/>
            <person name="Ma J."/>
        </authorList>
    </citation>
    <scope>NUCLEOTIDE SEQUENCE [LARGE SCALE GENOMIC DNA]</scope>
    <source>
        <strain evidence="3">JCM 3369</strain>
    </source>
</reference>
<gene>
    <name evidence="2" type="ORF">ACFQKB_32640</name>
</gene>
<dbReference type="InterPro" id="IPR001466">
    <property type="entry name" value="Beta-lactam-related"/>
</dbReference>
<dbReference type="EMBL" id="JBHSXS010000028">
    <property type="protein sequence ID" value="MFC6884547.1"/>
    <property type="molecule type" value="Genomic_DNA"/>
</dbReference>
<dbReference type="InterPro" id="IPR012338">
    <property type="entry name" value="Beta-lactam/transpept-like"/>
</dbReference>
<proteinExistence type="predicted"/>
<accession>A0ABW2CSV3</accession>
<keyword evidence="2" id="KW-0378">Hydrolase</keyword>
<name>A0ABW2CSV3_9ACTN</name>
<dbReference type="PANTHER" id="PTHR46825">
    <property type="entry name" value="D-ALANYL-D-ALANINE-CARBOXYPEPTIDASE/ENDOPEPTIDASE AMPH"/>
    <property type="match status" value="1"/>
</dbReference>
<dbReference type="SUPFAM" id="SSF56601">
    <property type="entry name" value="beta-lactamase/transpeptidase-like"/>
    <property type="match status" value="1"/>
</dbReference>
<dbReference type="EC" id="3.-.-.-" evidence="2"/>